<dbReference type="OrthoDB" id="271386at2759"/>
<dbReference type="GO" id="GO:0071013">
    <property type="term" value="C:catalytic step 2 spliceosome"/>
    <property type="evidence" value="ECO:0007669"/>
    <property type="project" value="TreeGrafter"/>
</dbReference>
<dbReference type="SUPFAM" id="SSF50891">
    <property type="entry name" value="Cyclophilin-like"/>
    <property type="match status" value="1"/>
</dbReference>
<dbReference type="VEuPathDB" id="ToxoDB:cyc_06086"/>
<dbReference type="PANTHER" id="PTHR45625:SF4">
    <property type="entry name" value="PEPTIDYLPROLYL ISOMERASE DOMAIN AND WD REPEAT-CONTAINING PROTEIN 1"/>
    <property type="match status" value="1"/>
</dbReference>
<comment type="caution">
    <text evidence="2">The sequence shown here is derived from an EMBL/GenBank/DDBJ whole genome shotgun (WGS) entry which is preliminary data.</text>
</comment>
<gene>
    <name evidence="2" type="ORF">cyc_06086</name>
</gene>
<dbReference type="VEuPathDB" id="ToxoDB:LOC34622328"/>
<dbReference type="PANTHER" id="PTHR45625">
    <property type="entry name" value="PEPTIDYL-PROLYL CIS-TRANS ISOMERASE-RELATED"/>
    <property type="match status" value="1"/>
</dbReference>
<reference evidence="2 3" key="1">
    <citation type="journal article" date="2016" name="BMC Genomics">
        <title>Comparative genomics reveals Cyclospora cayetanensis possesses coccidia-like metabolism and invasion components but unique surface antigens.</title>
        <authorList>
            <person name="Liu S."/>
            <person name="Wang L."/>
            <person name="Zheng H."/>
            <person name="Xu Z."/>
            <person name="Roellig D.M."/>
            <person name="Li N."/>
            <person name="Frace M.A."/>
            <person name="Tang K."/>
            <person name="Arrowood M.J."/>
            <person name="Moss D.M."/>
            <person name="Zhang L."/>
            <person name="Feng Y."/>
            <person name="Xiao L."/>
        </authorList>
    </citation>
    <scope>NUCLEOTIDE SEQUENCE [LARGE SCALE GENOMIC DNA]</scope>
    <source>
        <strain evidence="2 3">CHN_HEN01</strain>
    </source>
</reference>
<organism evidence="2 3">
    <name type="scientific">Cyclospora cayetanensis</name>
    <dbReference type="NCBI Taxonomy" id="88456"/>
    <lineage>
        <taxon>Eukaryota</taxon>
        <taxon>Sar</taxon>
        <taxon>Alveolata</taxon>
        <taxon>Apicomplexa</taxon>
        <taxon>Conoidasida</taxon>
        <taxon>Coccidia</taxon>
        <taxon>Eucoccidiorida</taxon>
        <taxon>Eimeriorina</taxon>
        <taxon>Eimeriidae</taxon>
        <taxon>Cyclospora</taxon>
    </lineage>
</organism>
<name>A0A1D3D2X4_9EIME</name>
<dbReference type="InterPro" id="IPR044666">
    <property type="entry name" value="Cyclophilin_A-like"/>
</dbReference>
<proteinExistence type="inferred from homology"/>
<evidence type="ECO:0000313" key="2">
    <source>
        <dbReference type="EMBL" id="OEH77792.1"/>
    </source>
</evidence>
<evidence type="ECO:0000313" key="3">
    <source>
        <dbReference type="Proteomes" id="UP000095192"/>
    </source>
</evidence>
<accession>A0A1D3D2X4</accession>
<dbReference type="PROSITE" id="PS50072">
    <property type="entry name" value="CSA_PPIASE_2"/>
    <property type="match status" value="1"/>
</dbReference>
<protein>
    <recommendedName>
        <fullName evidence="1">Peptidyl-prolyl cis-trans isomerase</fullName>
        <shortName evidence="1">PPIase</shortName>
        <ecNumber evidence="1">5.2.1.8</ecNumber>
    </recommendedName>
</protein>
<dbReference type="EMBL" id="JROU02000982">
    <property type="protein sequence ID" value="OEH77792.1"/>
    <property type="molecule type" value="Genomic_DNA"/>
</dbReference>
<comment type="function">
    <text evidence="1">PPIases accelerate the folding of proteins. It catalyzes the cis-trans isomerization of proline imidic peptide bonds in oligopeptides.</text>
</comment>
<dbReference type="GeneID" id="34622328"/>
<dbReference type="AlphaFoldDB" id="A0A1D3D2X4"/>
<dbReference type="GO" id="GO:0003755">
    <property type="term" value="F:peptidyl-prolyl cis-trans isomerase activity"/>
    <property type="evidence" value="ECO:0007669"/>
    <property type="project" value="UniProtKB-UniRule"/>
</dbReference>
<dbReference type="PRINTS" id="PR00153">
    <property type="entry name" value="CSAPPISMRASE"/>
</dbReference>
<comment type="catalytic activity">
    <reaction evidence="1">
        <text>[protein]-peptidylproline (omega=180) = [protein]-peptidylproline (omega=0)</text>
        <dbReference type="Rhea" id="RHEA:16237"/>
        <dbReference type="Rhea" id="RHEA-COMP:10747"/>
        <dbReference type="Rhea" id="RHEA-COMP:10748"/>
        <dbReference type="ChEBI" id="CHEBI:83833"/>
        <dbReference type="ChEBI" id="CHEBI:83834"/>
        <dbReference type="EC" id="5.2.1.8"/>
    </reaction>
</comment>
<dbReference type="Proteomes" id="UP000095192">
    <property type="component" value="Unassembled WGS sequence"/>
</dbReference>
<comment type="similarity">
    <text evidence="1">Belongs to the cyclophilin-type PPIase family.</text>
</comment>
<dbReference type="EC" id="5.2.1.8" evidence="1"/>
<keyword evidence="1 2" id="KW-0413">Isomerase</keyword>
<dbReference type="InterPro" id="IPR029000">
    <property type="entry name" value="Cyclophilin-like_dom_sf"/>
</dbReference>
<dbReference type="Gene3D" id="2.40.100.10">
    <property type="entry name" value="Cyclophilin-like"/>
    <property type="match status" value="1"/>
</dbReference>
<dbReference type="InterPro" id="IPR002130">
    <property type="entry name" value="Cyclophilin-type_PPIase_dom"/>
</dbReference>
<dbReference type="Pfam" id="PF00160">
    <property type="entry name" value="Pro_isomerase"/>
    <property type="match status" value="1"/>
</dbReference>
<keyword evidence="1" id="KW-0697">Rotamase</keyword>
<sequence>MFALAETRRTRGTAHAEDSDGQQGSLGALVSQGPSSSSSISSLLDSLDASDSAAVEAAVEAVRASGALLSSRRVCLHTTIGDIHLELYWCHAPRACINFFLLAKTGCYDGTVFHRVCQGRWAQGGDPTGTGRGGVSIFGKSFVDEIHPELRHTGAGVLTMANHGPNTNTSQFILLLGPAPTLDGKSTIFGRVCGGIHTLKKLSLVQTTKTDRPLHDVKIIRASVAESAD</sequence>
<evidence type="ECO:0000256" key="1">
    <source>
        <dbReference type="RuleBase" id="RU363019"/>
    </source>
</evidence>
<keyword evidence="3" id="KW-1185">Reference proteome</keyword>